<name>A0A9Q3Q614_9BASI</name>
<dbReference type="Proteomes" id="UP000765509">
    <property type="component" value="Unassembled WGS sequence"/>
</dbReference>
<evidence type="ECO:0000313" key="2">
    <source>
        <dbReference type="Proteomes" id="UP000765509"/>
    </source>
</evidence>
<proteinExistence type="predicted"/>
<reference evidence="1" key="1">
    <citation type="submission" date="2021-03" db="EMBL/GenBank/DDBJ databases">
        <title>Draft genome sequence of rust myrtle Austropuccinia psidii MF-1, a brazilian biotype.</title>
        <authorList>
            <person name="Quecine M.C."/>
            <person name="Pachon D.M.R."/>
            <person name="Bonatelli M.L."/>
            <person name="Correr F.H."/>
            <person name="Franceschini L.M."/>
            <person name="Leite T.F."/>
            <person name="Margarido G.R.A."/>
            <person name="Almeida C.A."/>
            <person name="Ferrarezi J.A."/>
            <person name="Labate C.A."/>
        </authorList>
    </citation>
    <scope>NUCLEOTIDE SEQUENCE</scope>
    <source>
        <strain evidence="1">MF-1</strain>
    </source>
</reference>
<accession>A0A9Q3Q614</accession>
<keyword evidence="2" id="KW-1185">Reference proteome</keyword>
<gene>
    <name evidence="1" type="ORF">O181_124017</name>
</gene>
<protein>
    <submittedName>
        <fullName evidence="1">Uncharacterized protein</fullName>
    </submittedName>
</protein>
<evidence type="ECO:0000313" key="1">
    <source>
        <dbReference type="EMBL" id="MBW0584302.1"/>
    </source>
</evidence>
<dbReference type="AlphaFoldDB" id="A0A9Q3Q614"/>
<comment type="caution">
    <text evidence="1">The sequence shown here is derived from an EMBL/GenBank/DDBJ whole genome shotgun (WGS) entry which is preliminary data.</text>
</comment>
<sequence length="163" mass="18599">MKHSNDTTFNQSLVLLLNYLSLLMKDMTTITQTLSMMMSYSFSFKNSTPCRQHRKHTNQSEAWFNGKCSDNRNLTMFSSGRSQENITTNTFFNNRSGNTTFKNSSNTAYQITFNPLIPTYYNNKQSHFLYNSGTPQATSVLKAIGNSTQTKKIVSHEEQSSNI</sequence>
<dbReference type="EMBL" id="AVOT02117569">
    <property type="protein sequence ID" value="MBW0584302.1"/>
    <property type="molecule type" value="Genomic_DNA"/>
</dbReference>
<organism evidence="1 2">
    <name type="scientific">Austropuccinia psidii MF-1</name>
    <dbReference type="NCBI Taxonomy" id="1389203"/>
    <lineage>
        <taxon>Eukaryota</taxon>
        <taxon>Fungi</taxon>
        <taxon>Dikarya</taxon>
        <taxon>Basidiomycota</taxon>
        <taxon>Pucciniomycotina</taxon>
        <taxon>Pucciniomycetes</taxon>
        <taxon>Pucciniales</taxon>
        <taxon>Sphaerophragmiaceae</taxon>
        <taxon>Austropuccinia</taxon>
    </lineage>
</organism>